<dbReference type="EMBL" id="JABBWM010000063">
    <property type="protein sequence ID" value="KAG2097970.1"/>
    <property type="molecule type" value="Genomic_DNA"/>
</dbReference>
<organism evidence="1 2">
    <name type="scientific">Suillus discolor</name>
    <dbReference type="NCBI Taxonomy" id="1912936"/>
    <lineage>
        <taxon>Eukaryota</taxon>
        <taxon>Fungi</taxon>
        <taxon>Dikarya</taxon>
        <taxon>Basidiomycota</taxon>
        <taxon>Agaricomycotina</taxon>
        <taxon>Agaricomycetes</taxon>
        <taxon>Agaricomycetidae</taxon>
        <taxon>Boletales</taxon>
        <taxon>Suillineae</taxon>
        <taxon>Suillaceae</taxon>
        <taxon>Suillus</taxon>
    </lineage>
</organism>
<dbReference type="GeneID" id="64704294"/>
<dbReference type="RefSeq" id="XP_041288728.1">
    <property type="nucleotide sequence ID" value="XM_041442035.1"/>
</dbReference>
<evidence type="ECO:0000313" key="2">
    <source>
        <dbReference type="Proteomes" id="UP000823399"/>
    </source>
</evidence>
<protein>
    <submittedName>
        <fullName evidence="1">Uncharacterized protein</fullName>
    </submittedName>
</protein>
<name>A0A9P7JPT7_9AGAM</name>
<comment type="caution">
    <text evidence="1">The sequence shown here is derived from an EMBL/GenBank/DDBJ whole genome shotgun (WGS) entry which is preliminary data.</text>
</comment>
<dbReference type="AlphaFoldDB" id="A0A9P7JPT7"/>
<dbReference type="Proteomes" id="UP000823399">
    <property type="component" value="Unassembled WGS sequence"/>
</dbReference>
<keyword evidence="2" id="KW-1185">Reference proteome</keyword>
<proteinExistence type="predicted"/>
<reference evidence="1" key="1">
    <citation type="journal article" date="2020" name="New Phytol.">
        <title>Comparative genomics reveals dynamic genome evolution in host specialist ectomycorrhizal fungi.</title>
        <authorList>
            <person name="Lofgren L.A."/>
            <person name="Nguyen N.H."/>
            <person name="Vilgalys R."/>
            <person name="Ruytinx J."/>
            <person name="Liao H.L."/>
            <person name="Branco S."/>
            <person name="Kuo A."/>
            <person name="LaButti K."/>
            <person name="Lipzen A."/>
            <person name="Andreopoulos W."/>
            <person name="Pangilinan J."/>
            <person name="Riley R."/>
            <person name="Hundley H."/>
            <person name="Na H."/>
            <person name="Barry K."/>
            <person name="Grigoriev I.V."/>
            <person name="Stajich J.E."/>
            <person name="Kennedy P.G."/>
        </authorList>
    </citation>
    <scope>NUCLEOTIDE SEQUENCE</scope>
    <source>
        <strain evidence="1">FC423</strain>
    </source>
</reference>
<gene>
    <name evidence="1" type="ORF">F5147DRAFT_777834</name>
</gene>
<sequence length="157" mass="17247">MVIPHLNQHCRGPMLSVQTSLQVFPAAQDVTHGVLLGMLGTLRPSWARFSEALAGPVRTSTPKAFARRSLRLSLVSTVLCKGLSSLLPHFSTKIRDSEAQPLDQDLNVFVEEKSTLTLHLRDIPTSDLEAPAIKWLLETSTYLEVVLAPAKIIPQAE</sequence>
<evidence type="ECO:0000313" key="1">
    <source>
        <dbReference type="EMBL" id="KAG2097970.1"/>
    </source>
</evidence>
<accession>A0A9P7JPT7</accession>